<name>A0A9X2B6J3_9GAMM</name>
<keyword evidence="2" id="KW-1185">Reference proteome</keyword>
<dbReference type="RefSeq" id="WP_241572047.1">
    <property type="nucleotide sequence ID" value="NZ_JAKUML010000012.1"/>
</dbReference>
<protein>
    <recommendedName>
        <fullName evidence="3">C-type lysozyme inhibitor domain-containing protein</fullName>
    </recommendedName>
</protein>
<dbReference type="PROSITE" id="PS51257">
    <property type="entry name" value="PROKAR_LIPOPROTEIN"/>
    <property type="match status" value="1"/>
</dbReference>
<dbReference type="Proteomes" id="UP001139701">
    <property type="component" value="Unassembled WGS sequence"/>
</dbReference>
<evidence type="ECO:0000313" key="1">
    <source>
        <dbReference type="EMBL" id="MCJ8146931.1"/>
    </source>
</evidence>
<dbReference type="AlphaFoldDB" id="A0A9X2B6J3"/>
<accession>A0A9X2B6J3</accession>
<evidence type="ECO:0008006" key="3">
    <source>
        <dbReference type="Google" id="ProtNLM"/>
    </source>
</evidence>
<comment type="caution">
    <text evidence="1">The sequence shown here is derived from an EMBL/GenBank/DDBJ whole genome shotgun (WGS) entry which is preliminary data.</text>
</comment>
<sequence>MSQLKVLLICVGVILSACQQNTVLENAQPQVDSLHYQCDEQVQIKKQQLDEQTIRIEVSDQLFELTRFDAPDKSQKYYSSEQGLQPEHGLLWIESEQTATLKSLMLDHTIKIEDYPVIYQCQQSI</sequence>
<reference evidence="1" key="1">
    <citation type="submission" date="2022-02" db="EMBL/GenBank/DDBJ databases">
        <title>Acinetobacter A3.8 sp. nov., isolated from Sediment (Zhairuo Island).</title>
        <authorList>
            <person name="Zheng K."/>
        </authorList>
    </citation>
    <scope>NUCLEOTIDE SEQUENCE</scope>
    <source>
        <strain evidence="1">A3.8</strain>
    </source>
</reference>
<evidence type="ECO:0000313" key="2">
    <source>
        <dbReference type="Proteomes" id="UP001139701"/>
    </source>
</evidence>
<organism evidence="1 2">
    <name type="scientific">Acinetobacter sedimenti</name>
    <dbReference type="NCBI Taxonomy" id="2919922"/>
    <lineage>
        <taxon>Bacteria</taxon>
        <taxon>Pseudomonadati</taxon>
        <taxon>Pseudomonadota</taxon>
        <taxon>Gammaproteobacteria</taxon>
        <taxon>Moraxellales</taxon>
        <taxon>Moraxellaceae</taxon>
        <taxon>Acinetobacter</taxon>
    </lineage>
</organism>
<proteinExistence type="predicted"/>
<dbReference type="EMBL" id="JAKUML010000012">
    <property type="protein sequence ID" value="MCJ8146931.1"/>
    <property type="molecule type" value="Genomic_DNA"/>
</dbReference>
<gene>
    <name evidence="1" type="ORF">MKI79_08450</name>
</gene>